<dbReference type="PROSITE" id="PS00583">
    <property type="entry name" value="PFKB_KINASES_1"/>
    <property type="match status" value="1"/>
</dbReference>
<dbReference type="InterPro" id="IPR011611">
    <property type="entry name" value="PfkB_dom"/>
</dbReference>
<proteinExistence type="predicted"/>
<dbReference type="Pfam" id="PF00294">
    <property type="entry name" value="PfkB"/>
    <property type="match status" value="1"/>
</dbReference>
<dbReference type="EC" id="2.7.1.83" evidence="4"/>
<dbReference type="PANTHER" id="PTHR10584:SF166">
    <property type="entry name" value="RIBOKINASE"/>
    <property type="match status" value="1"/>
</dbReference>
<dbReference type="SUPFAM" id="SSF53613">
    <property type="entry name" value="Ribokinase-like"/>
    <property type="match status" value="1"/>
</dbReference>
<dbReference type="Gene3D" id="3.40.1190.20">
    <property type="match status" value="1"/>
</dbReference>
<dbReference type="PANTHER" id="PTHR10584">
    <property type="entry name" value="SUGAR KINASE"/>
    <property type="match status" value="1"/>
</dbReference>
<feature type="domain" description="Carbohydrate kinase PfkB" evidence="3">
    <location>
        <begin position="33"/>
        <end position="319"/>
    </location>
</feature>
<evidence type="ECO:0000259" key="3">
    <source>
        <dbReference type="Pfam" id="PF00294"/>
    </source>
</evidence>
<evidence type="ECO:0000256" key="1">
    <source>
        <dbReference type="ARBA" id="ARBA00022679"/>
    </source>
</evidence>
<gene>
    <name evidence="4" type="primary">psuK</name>
    <name evidence="4" type="ORF">PAA8504_00064</name>
</gene>
<evidence type="ECO:0000256" key="2">
    <source>
        <dbReference type="ARBA" id="ARBA00022777"/>
    </source>
</evidence>
<keyword evidence="1 4" id="KW-0808">Transferase</keyword>
<dbReference type="InterPro" id="IPR029056">
    <property type="entry name" value="Ribokinase-like"/>
</dbReference>
<dbReference type="AlphaFoldDB" id="A0A2R8BQA8"/>
<reference evidence="4 5" key="1">
    <citation type="submission" date="2018-03" db="EMBL/GenBank/DDBJ databases">
        <authorList>
            <person name="Keele B.F."/>
        </authorList>
    </citation>
    <scope>NUCLEOTIDE SEQUENCE [LARGE SCALE GENOMIC DNA]</scope>
    <source>
        <strain evidence="4 5">CECT 8504</strain>
    </source>
</reference>
<dbReference type="EMBL" id="ONZF01000001">
    <property type="protein sequence ID" value="SPJ22276.1"/>
    <property type="molecule type" value="Genomic_DNA"/>
</dbReference>
<organism evidence="4 5">
    <name type="scientific">Palleronia abyssalis</name>
    <dbReference type="NCBI Taxonomy" id="1501240"/>
    <lineage>
        <taxon>Bacteria</taxon>
        <taxon>Pseudomonadati</taxon>
        <taxon>Pseudomonadota</taxon>
        <taxon>Alphaproteobacteria</taxon>
        <taxon>Rhodobacterales</taxon>
        <taxon>Roseobacteraceae</taxon>
        <taxon>Palleronia</taxon>
    </lineage>
</organism>
<keyword evidence="5" id="KW-1185">Reference proteome</keyword>
<accession>A0A2R8BQA8</accession>
<dbReference type="GO" id="GO:0050225">
    <property type="term" value="F:pseudouridine kinase activity"/>
    <property type="evidence" value="ECO:0007669"/>
    <property type="project" value="UniProtKB-EC"/>
</dbReference>
<protein>
    <submittedName>
        <fullName evidence="4">Pseudouridine kinase</fullName>
        <ecNumber evidence="4">2.7.1.83</ecNumber>
    </submittedName>
</protein>
<dbReference type="InterPro" id="IPR002173">
    <property type="entry name" value="Carboh/pur_kinase_PfkB_CS"/>
</dbReference>
<dbReference type="GO" id="GO:0005829">
    <property type="term" value="C:cytosol"/>
    <property type="evidence" value="ECO:0007669"/>
    <property type="project" value="TreeGrafter"/>
</dbReference>
<keyword evidence="2 4" id="KW-0418">Kinase</keyword>
<sequence>MRPKAVVSSAAAGFTGGEGLASPSDVAQSDRMSAILCIGSVLWDVIGRTPAHMALGSDVPGHIVRIPGGVAMNVAMTFARLGIGCDLLTAVGNDFEGAALLNEARQRGIGCGNVYVSEDLPTDQYMAIEGGNGLVAAIADAHSLEKAGDKILAPLLDGRIATEDDPFSGVAALDGNLSEGLLARIASGPWLARADLRIAPASPGKVLRLVPLLAMANATFYVNLEEAGALLGGPQADARTAAAALAHRGTARVLVTNGGQPAALAEGDSVVDAAPPDVLVTRITGAGDTFMAAHIAAERSGLAGADALASGLRAAAHYVSGDVTT</sequence>
<evidence type="ECO:0000313" key="4">
    <source>
        <dbReference type="EMBL" id="SPJ22276.1"/>
    </source>
</evidence>
<dbReference type="Proteomes" id="UP000244912">
    <property type="component" value="Unassembled WGS sequence"/>
</dbReference>
<name>A0A2R8BQA8_9RHOB</name>
<evidence type="ECO:0000313" key="5">
    <source>
        <dbReference type="Proteomes" id="UP000244912"/>
    </source>
</evidence>